<evidence type="ECO:0000313" key="4">
    <source>
        <dbReference type="EMBL" id="MDR7073417.1"/>
    </source>
</evidence>
<dbReference type="Proteomes" id="UP001258181">
    <property type="component" value="Unassembled WGS sequence"/>
</dbReference>
<dbReference type="Pfam" id="PF07228">
    <property type="entry name" value="SpoIIE"/>
    <property type="match status" value="1"/>
</dbReference>
<dbReference type="EMBL" id="JAVDWA010000003">
    <property type="protein sequence ID" value="MDR7073417.1"/>
    <property type="molecule type" value="Genomic_DNA"/>
</dbReference>
<proteinExistence type="predicted"/>
<dbReference type="InterPro" id="IPR001932">
    <property type="entry name" value="PPM-type_phosphatase-like_dom"/>
</dbReference>
<evidence type="ECO:0000256" key="2">
    <source>
        <dbReference type="PROSITE-ProRule" id="PRU00169"/>
    </source>
</evidence>
<keyword evidence="1 4" id="KW-0378">Hydrolase</keyword>
<dbReference type="SMART" id="SM00331">
    <property type="entry name" value="PP2C_SIG"/>
    <property type="match status" value="1"/>
</dbReference>
<sequence length="378" mass="43203">MTILMVDDNPVNLFVIEKILKNAGYDDCVSLSSAQKLFDYLEQNEKEIDKKSIDLILLDIMMPETDGVEACRRIQQMDMFKDIPIIFITALEDSSKLADALDAGGMDYVTKPINKVELLARIRVALRLKYEKDWHAEQEQKIQNELDLAMQVQKGLLNPPLEEDNITINISHLPSFKLAGDMYYWHKFDDHRYGVILLDMMGHGISSSLVCMFISSVMRDTIKELADPELVIKELNRYMALLHNPGNDHNYYFTGIYLLIDTREKTIEYVNAGHPEGYVLVDNNSLLPIERGSYAVGFFEKIEVKKSVIQYEDNIQVLLFTDGVLEALGSDEDVMLNKLQLLASQKWSNIRSPIHLVIPEEHHSGQGDDMCILMIQAK</sequence>
<comment type="caution">
    <text evidence="4">The sequence shown here is derived from an EMBL/GenBank/DDBJ whole genome shotgun (WGS) entry which is preliminary data.</text>
</comment>
<dbReference type="PANTHER" id="PTHR43156:SF14">
    <property type="entry name" value="PHOSPHOSERINE PHOSPHATASE RSBP"/>
    <property type="match status" value="1"/>
</dbReference>
<evidence type="ECO:0000313" key="5">
    <source>
        <dbReference type="Proteomes" id="UP001258181"/>
    </source>
</evidence>
<reference evidence="4 5" key="1">
    <citation type="submission" date="2023-07" db="EMBL/GenBank/DDBJ databases">
        <title>Sorghum-associated microbial communities from plants grown in Nebraska, USA.</title>
        <authorList>
            <person name="Schachtman D."/>
        </authorList>
    </citation>
    <scope>NUCLEOTIDE SEQUENCE [LARGE SCALE GENOMIC DNA]</scope>
    <source>
        <strain evidence="4 5">BE211</strain>
    </source>
</reference>
<dbReference type="GO" id="GO:0016787">
    <property type="term" value="F:hydrolase activity"/>
    <property type="evidence" value="ECO:0007669"/>
    <property type="project" value="UniProtKB-KW"/>
</dbReference>
<evidence type="ECO:0000259" key="3">
    <source>
        <dbReference type="PROSITE" id="PS50110"/>
    </source>
</evidence>
<dbReference type="SUPFAM" id="SSF52172">
    <property type="entry name" value="CheY-like"/>
    <property type="match status" value="1"/>
</dbReference>
<keyword evidence="2" id="KW-0597">Phosphoprotein</keyword>
<dbReference type="RefSeq" id="WP_310258911.1">
    <property type="nucleotide sequence ID" value="NZ_JAVDWA010000003.1"/>
</dbReference>
<feature type="domain" description="Response regulatory" evidence="3">
    <location>
        <begin position="2"/>
        <end position="126"/>
    </location>
</feature>
<dbReference type="SMART" id="SM00448">
    <property type="entry name" value="REC"/>
    <property type="match status" value="1"/>
</dbReference>
<keyword evidence="5" id="KW-1185">Reference proteome</keyword>
<dbReference type="EC" id="3.1.3.3" evidence="4"/>
<dbReference type="InterPro" id="IPR011006">
    <property type="entry name" value="CheY-like_superfamily"/>
</dbReference>
<dbReference type="SUPFAM" id="SSF81606">
    <property type="entry name" value="PP2C-like"/>
    <property type="match status" value="1"/>
</dbReference>
<dbReference type="InterPro" id="IPR036457">
    <property type="entry name" value="PPM-type-like_dom_sf"/>
</dbReference>
<protein>
    <submittedName>
        <fullName evidence="4">Sigma-B regulation protein RsbU (Phosphoserine phosphatase)</fullName>
        <ecNumber evidence="4">3.1.3.3</ecNumber>
    </submittedName>
</protein>
<organism evidence="4 5">
    <name type="scientific">Fictibacillus barbaricus</name>
    <dbReference type="NCBI Taxonomy" id="182136"/>
    <lineage>
        <taxon>Bacteria</taxon>
        <taxon>Bacillati</taxon>
        <taxon>Bacillota</taxon>
        <taxon>Bacilli</taxon>
        <taxon>Bacillales</taxon>
        <taxon>Fictibacillaceae</taxon>
        <taxon>Fictibacillus</taxon>
    </lineage>
</organism>
<name>A0ABU1U1S3_9BACL</name>
<dbReference type="Gene3D" id="3.60.40.10">
    <property type="entry name" value="PPM-type phosphatase domain"/>
    <property type="match status" value="1"/>
</dbReference>
<feature type="modified residue" description="4-aspartylphosphate" evidence="2">
    <location>
        <position position="59"/>
    </location>
</feature>
<dbReference type="Gene3D" id="3.40.50.2300">
    <property type="match status" value="1"/>
</dbReference>
<dbReference type="InterPro" id="IPR052016">
    <property type="entry name" value="Bact_Sigma-Reg"/>
</dbReference>
<dbReference type="Pfam" id="PF00072">
    <property type="entry name" value="Response_reg"/>
    <property type="match status" value="1"/>
</dbReference>
<evidence type="ECO:0000256" key="1">
    <source>
        <dbReference type="ARBA" id="ARBA00022801"/>
    </source>
</evidence>
<accession>A0ABU1U1S3</accession>
<dbReference type="PANTHER" id="PTHR43156">
    <property type="entry name" value="STAGE II SPORULATION PROTEIN E-RELATED"/>
    <property type="match status" value="1"/>
</dbReference>
<dbReference type="InterPro" id="IPR001789">
    <property type="entry name" value="Sig_transdc_resp-reg_receiver"/>
</dbReference>
<gene>
    <name evidence="4" type="ORF">J2X07_002403</name>
</gene>
<dbReference type="PROSITE" id="PS50110">
    <property type="entry name" value="RESPONSE_REGULATORY"/>
    <property type="match status" value="1"/>
</dbReference>